<sequence length="402" mass="45780">MLAGILSQSLWKFKSPKEGALLRTDIQVGDDTRSFFSVSLWQKQMGSMVFAGDVILLQNVKVVRFGETIEARTVHFSSLLCLVHPYDLLESKGVDDLLANCRVGNTTREKLRKVIEWVKRTGSTDHNVQLHNYEKRQLLKNWKVNEERKSIDCISISEVSCLGNSCKATFYAHIGELFLPFTCATDGEKERVFISKRLFMSGYNKIAEDFICTGCKLCGSPLGLAYGSLQEQSMIPLYCQKSSNRLHAICFIYRPFLLYVWDQSECIPLFVTNKVAELLFADITAEKVYLCYTTQKQNWNLDLRDDHEIGHSDLSANADSKAADSRPLDVKKTLKPKSNNQGDRKNPNFFRIWLILLKMLLQQGKNSSLKFEITVNTGLDQESGRFELVSMMMPCFRMDGPV</sequence>
<proteinExistence type="predicted"/>
<gene>
    <name evidence="3" type="primary">LOC104608507</name>
</gene>
<dbReference type="PANTHER" id="PTHR38542:SF2">
    <property type="entry name" value="REPLICATION FACTOR A C-TERMINAL DOMAIN-CONTAINING PROTEIN"/>
    <property type="match status" value="1"/>
</dbReference>
<evidence type="ECO:0000313" key="2">
    <source>
        <dbReference type="Proteomes" id="UP000189703"/>
    </source>
</evidence>
<dbReference type="AlphaFoldDB" id="A0A1U8QAS3"/>
<accession>A0A1U8QAS3</accession>
<name>A0A1U8QAS3_NELNU</name>
<dbReference type="PANTHER" id="PTHR38542">
    <property type="entry name" value="OS04G0450500 PROTEIN"/>
    <property type="match status" value="1"/>
</dbReference>
<dbReference type="OrthoDB" id="2446218at2759"/>
<organism evidence="2 3">
    <name type="scientific">Nelumbo nucifera</name>
    <name type="common">Sacred lotus</name>
    <dbReference type="NCBI Taxonomy" id="4432"/>
    <lineage>
        <taxon>Eukaryota</taxon>
        <taxon>Viridiplantae</taxon>
        <taxon>Streptophyta</taxon>
        <taxon>Embryophyta</taxon>
        <taxon>Tracheophyta</taxon>
        <taxon>Spermatophyta</taxon>
        <taxon>Magnoliopsida</taxon>
        <taxon>Proteales</taxon>
        <taxon>Nelumbonaceae</taxon>
        <taxon>Nelumbo</taxon>
    </lineage>
</organism>
<dbReference type="RefSeq" id="XP_019055186.1">
    <property type="nucleotide sequence ID" value="XM_019199641.1"/>
</dbReference>
<feature type="region of interest" description="Disordered" evidence="1">
    <location>
        <begin position="316"/>
        <end position="343"/>
    </location>
</feature>
<reference evidence="3" key="1">
    <citation type="submission" date="2025-08" db="UniProtKB">
        <authorList>
            <consortium name="RefSeq"/>
        </authorList>
    </citation>
    <scope>IDENTIFICATION</scope>
</reference>
<dbReference type="Proteomes" id="UP000189703">
    <property type="component" value="Unplaced"/>
</dbReference>
<dbReference type="GeneID" id="104608507"/>
<evidence type="ECO:0000313" key="3">
    <source>
        <dbReference type="RefSeq" id="XP_019055186.1"/>
    </source>
</evidence>
<feature type="compositionally biased region" description="Basic and acidic residues" evidence="1">
    <location>
        <begin position="321"/>
        <end position="332"/>
    </location>
</feature>
<keyword evidence="2" id="KW-1185">Reference proteome</keyword>
<evidence type="ECO:0000256" key="1">
    <source>
        <dbReference type="SAM" id="MobiDB-lite"/>
    </source>
</evidence>
<protein>
    <submittedName>
        <fullName evidence="3">Uncharacterized protein LOC104608507 isoform X2</fullName>
    </submittedName>
</protein>